<dbReference type="CDD" id="cd00761">
    <property type="entry name" value="Glyco_tranf_GTA_type"/>
    <property type="match status" value="1"/>
</dbReference>
<gene>
    <name evidence="8" type="ORF">CEE36_05840</name>
</gene>
<dbReference type="Proteomes" id="UP000317778">
    <property type="component" value="Unassembled WGS sequence"/>
</dbReference>
<evidence type="ECO:0000256" key="3">
    <source>
        <dbReference type="ARBA" id="ARBA00022676"/>
    </source>
</evidence>
<evidence type="ECO:0000256" key="1">
    <source>
        <dbReference type="ARBA" id="ARBA00004236"/>
    </source>
</evidence>
<feature type="transmembrane region" description="Helical" evidence="6">
    <location>
        <begin position="433"/>
        <end position="453"/>
    </location>
</feature>
<dbReference type="InterPro" id="IPR029044">
    <property type="entry name" value="Nucleotide-diphossugar_trans"/>
</dbReference>
<dbReference type="GO" id="GO:0005886">
    <property type="term" value="C:plasma membrane"/>
    <property type="evidence" value="ECO:0007669"/>
    <property type="project" value="UniProtKB-SubCell"/>
</dbReference>
<keyword evidence="4 8" id="KW-0808">Transferase</keyword>
<evidence type="ECO:0000256" key="6">
    <source>
        <dbReference type="SAM" id="Phobius"/>
    </source>
</evidence>
<dbReference type="GO" id="GO:0016757">
    <property type="term" value="F:glycosyltransferase activity"/>
    <property type="evidence" value="ECO:0007669"/>
    <property type="project" value="UniProtKB-KW"/>
</dbReference>
<dbReference type="Pfam" id="PF00535">
    <property type="entry name" value="Glycos_transf_2"/>
    <property type="match status" value="1"/>
</dbReference>
<evidence type="ECO:0000256" key="4">
    <source>
        <dbReference type="ARBA" id="ARBA00022679"/>
    </source>
</evidence>
<comment type="subcellular location">
    <subcellularLocation>
        <location evidence="1">Cell membrane</location>
    </subcellularLocation>
</comment>
<evidence type="ECO:0000259" key="7">
    <source>
        <dbReference type="Pfam" id="PF00535"/>
    </source>
</evidence>
<keyword evidence="3" id="KW-0328">Glycosyltransferase</keyword>
<dbReference type="SUPFAM" id="SSF53448">
    <property type="entry name" value="Nucleotide-diphospho-sugar transferases"/>
    <property type="match status" value="1"/>
</dbReference>
<feature type="transmembrane region" description="Helical" evidence="6">
    <location>
        <begin position="97"/>
        <end position="117"/>
    </location>
</feature>
<comment type="caution">
    <text evidence="8">The sequence shown here is derived from an EMBL/GenBank/DDBJ whole genome shotgun (WGS) entry which is preliminary data.</text>
</comment>
<keyword evidence="6" id="KW-0812">Transmembrane</keyword>
<dbReference type="InterPro" id="IPR001173">
    <property type="entry name" value="Glyco_trans_2-like"/>
</dbReference>
<accession>A0A532V740</accession>
<keyword evidence="2" id="KW-1003">Cell membrane</keyword>
<evidence type="ECO:0000313" key="8">
    <source>
        <dbReference type="EMBL" id="TKJ43006.1"/>
    </source>
</evidence>
<dbReference type="EMBL" id="NJBO01000007">
    <property type="protein sequence ID" value="TKJ43006.1"/>
    <property type="molecule type" value="Genomic_DNA"/>
</dbReference>
<name>A0A532V740_UNCT6</name>
<evidence type="ECO:0000313" key="9">
    <source>
        <dbReference type="Proteomes" id="UP000317778"/>
    </source>
</evidence>
<feature type="transmembrane region" description="Helical" evidence="6">
    <location>
        <begin position="410"/>
        <end position="427"/>
    </location>
</feature>
<keyword evidence="6" id="KW-1133">Transmembrane helix</keyword>
<dbReference type="Gene3D" id="3.90.550.10">
    <property type="entry name" value="Spore Coat Polysaccharide Biosynthesis Protein SpsA, Chain A"/>
    <property type="match status" value="1"/>
</dbReference>
<protein>
    <submittedName>
        <fullName evidence="8">Glycosyl transferase family 2</fullName>
    </submittedName>
</protein>
<proteinExistence type="predicted"/>
<feature type="transmembrane region" description="Helical" evidence="6">
    <location>
        <begin position="381"/>
        <end position="403"/>
    </location>
</feature>
<evidence type="ECO:0000256" key="5">
    <source>
        <dbReference type="ARBA" id="ARBA00023136"/>
    </source>
</evidence>
<evidence type="ECO:0000256" key="2">
    <source>
        <dbReference type="ARBA" id="ARBA00022475"/>
    </source>
</evidence>
<feature type="domain" description="Glycosyltransferase 2-like" evidence="7">
    <location>
        <begin position="139"/>
        <end position="313"/>
    </location>
</feature>
<keyword evidence="5 6" id="KW-0472">Membrane</keyword>
<organism evidence="8 9">
    <name type="scientific">candidate division TA06 bacterium B3_TA06</name>
    <dbReference type="NCBI Taxonomy" id="2012487"/>
    <lineage>
        <taxon>Bacteria</taxon>
        <taxon>Bacteria division TA06</taxon>
    </lineage>
</organism>
<sequence length="492" mass="55524">MDCYHYLGGTGGPWTPHRALLSPYRSSLLVGHLRYARIPRLPSPPRPVCSRIGDTAARHLGRQHGNIPVQAPDRSEESYQTQALHPKAPQEGLLSNIWINIQVITIVFLLLLLLIALSNTRSFRRLGDYPAPSRFLRVSILVPARNEEKNIAACVRSLLAQDYPDFEVIVLDDESTDRTWEVLEGLTKENKSLKIRKGEPLPEGWIGKHWACHQLVGVADGELFLFTDADTRHHPNTLREAAAAFEAEEADFLTALPREEAKSLGEKLTIPVMSFGINSFLPVGFAHRTRLSAFCLAVGQFMLFRRKAYEKIGGYETAKQKVLDDVWFGRRIKAQGLRWRIVDATHYISCRMYTNLQEVSEGFSKNLFATFGNNLLVYIPVWLWLTTVFILPVLVLGLAITGVGVSETSVVLALVTVGCSIILWGITHLRFHYPLYLTLLYPVIVFLWVLMAVRSMVMTIAGKNTWKGRTLNIKEKPVEESEDLEDVRDRPA</sequence>
<dbReference type="PANTHER" id="PTHR43646">
    <property type="entry name" value="GLYCOSYLTRANSFERASE"/>
    <property type="match status" value="1"/>
</dbReference>
<reference evidence="8 9" key="1">
    <citation type="submission" date="2017-06" db="EMBL/GenBank/DDBJ databases">
        <title>Novel microbial phyla capable of carbon fixation and sulfur reduction in deep-sea sediments.</title>
        <authorList>
            <person name="Huang J."/>
            <person name="Baker B."/>
            <person name="Wang Y."/>
        </authorList>
    </citation>
    <scope>NUCLEOTIDE SEQUENCE [LARGE SCALE GENOMIC DNA]</scope>
    <source>
        <strain evidence="8">B3_TA06</strain>
    </source>
</reference>
<dbReference type="PANTHER" id="PTHR43646:SF2">
    <property type="entry name" value="GLYCOSYLTRANSFERASE 2-LIKE DOMAIN-CONTAINING PROTEIN"/>
    <property type="match status" value="1"/>
</dbReference>
<dbReference type="AlphaFoldDB" id="A0A532V740"/>